<evidence type="ECO:0000259" key="4">
    <source>
        <dbReference type="SMART" id="SM00642"/>
    </source>
</evidence>
<sequence length="558" mass="64573">MKGATIMNWYDQAIIYQIYPKSFQDTNDDGIGDLQGIIKHLSYIRDMGFNTIWLNPIFVSPQIDNGYDVSNYFAIDPILGDMNDFSEMMNKAHELGLHIILDLPINHTSDQHPWFQDAVNDPHSIFKDYYIWHSAVDGHEPNNWGSFFGGSVWEKNPTDSNEYYFHLFDKKMPDLNWKNPEVQKSIADIAKFWLEKGVDGFRLDAFIHIAKANFEQNSLDNSTKFPIDDKFYAKLPAVKDYMSEFVKEIKQFKPDVFLFGEASSAKARDAAEYTRPDEHVCDVVVNSDNYGEVYDDSNPDIPKFFQDRKLSLDMLKQTYVTWESILDHVSLPTLTWGNHDISRVLDRLNLPVHDEKITKLLAMMLFLQRGIPVIYYGEEIGMHGLKYQKVADFSDQRALDLISNLHHKSFTDAQILRLLNNQDEMTARGPMQWDSTQYRGFSKKRPWNWAKVDSNCVAQEIADPDSVMNFYRELLKVKKHDCFTSGDYNLLITNSNIYAYQRKFIDKQGLVIANFSDKKAKFTLPKNIWRIVLANESNEIKDGVVKLGPWGCCALESN</sequence>
<comment type="caution">
    <text evidence="5">The sequence shown here is derived from an EMBL/GenBank/DDBJ whole genome shotgun (WGS) entry which is preliminary data.</text>
</comment>
<dbReference type="CDD" id="cd11333">
    <property type="entry name" value="AmyAc_SI_OligoGlu_DGase"/>
    <property type="match status" value="1"/>
</dbReference>
<evidence type="ECO:0000256" key="1">
    <source>
        <dbReference type="ARBA" id="ARBA00008061"/>
    </source>
</evidence>
<dbReference type="EMBL" id="AZDO01000146">
    <property type="protein sequence ID" value="KRK90554.1"/>
    <property type="molecule type" value="Genomic_DNA"/>
</dbReference>
<dbReference type="InterPro" id="IPR045857">
    <property type="entry name" value="O16G_dom_2"/>
</dbReference>
<dbReference type="InterPro" id="IPR013780">
    <property type="entry name" value="Glyco_hydro_b"/>
</dbReference>
<keyword evidence="3" id="KW-0326">Glycosidase</keyword>
<evidence type="ECO:0000256" key="3">
    <source>
        <dbReference type="ARBA" id="ARBA00023295"/>
    </source>
</evidence>
<proteinExistence type="inferred from homology"/>
<gene>
    <name evidence="5" type="ORF">FC88_GL001811</name>
</gene>
<dbReference type="Gene3D" id="3.20.20.80">
    <property type="entry name" value="Glycosidases"/>
    <property type="match status" value="1"/>
</dbReference>
<dbReference type="SUPFAM" id="SSF51445">
    <property type="entry name" value="(Trans)glycosidases"/>
    <property type="match status" value="1"/>
</dbReference>
<comment type="similarity">
    <text evidence="1">Belongs to the glycosyl hydrolase 13 family.</text>
</comment>
<reference evidence="5 6" key="1">
    <citation type="journal article" date="2015" name="Genome Announc.">
        <title>Expanding the biotechnology potential of lactobacilli through comparative genomics of 213 strains and associated genera.</title>
        <authorList>
            <person name="Sun Z."/>
            <person name="Harris H.M."/>
            <person name="McCann A."/>
            <person name="Guo C."/>
            <person name="Argimon S."/>
            <person name="Zhang W."/>
            <person name="Yang X."/>
            <person name="Jeffery I.B."/>
            <person name="Cooney J.C."/>
            <person name="Kagawa T.F."/>
            <person name="Liu W."/>
            <person name="Song Y."/>
            <person name="Salvetti E."/>
            <person name="Wrobel A."/>
            <person name="Rasinkangas P."/>
            <person name="Parkhill J."/>
            <person name="Rea M.C."/>
            <person name="O'Sullivan O."/>
            <person name="Ritari J."/>
            <person name="Douillard F.P."/>
            <person name="Paul Ross R."/>
            <person name="Yang R."/>
            <person name="Briner A.E."/>
            <person name="Felis G.E."/>
            <person name="de Vos W.M."/>
            <person name="Barrangou R."/>
            <person name="Klaenhammer T.R."/>
            <person name="Caufield P.W."/>
            <person name="Cui Y."/>
            <person name="Zhang H."/>
            <person name="O'Toole P.W."/>
        </authorList>
    </citation>
    <scope>NUCLEOTIDE SEQUENCE [LARGE SCALE GENOMIC DNA]</scope>
    <source>
        <strain evidence="5 6">JCM 17355</strain>
    </source>
</reference>
<keyword evidence="2" id="KW-0378">Hydrolase</keyword>
<dbReference type="InterPro" id="IPR017853">
    <property type="entry name" value="GH"/>
</dbReference>
<keyword evidence="6" id="KW-1185">Reference proteome</keyword>
<name>A0ABR5P3D4_9LACO</name>
<accession>A0ABR5P3D4</accession>
<dbReference type="PANTHER" id="PTHR10357">
    <property type="entry name" value="ALPHA-AMYLASE FAMILY MEMBER"/>
    <property type="match status" value="1"/>
</dbReference>
<evidence type="ECO:0000313" key="6">
    <source>
        <dbReference type="Proteomes" id="UP000051379"/>
    </source>
</evidence>
<organism evidence="5 6">
    <name type="scientific">Companilactobacillus futsaii JCM 17355</name>
    <dbReference type="NCBI Taxonomy" id="1423818"/>
    <lineage>
        <taxon>Bacteria</taxon>
        <taxon>Bacillati</taxon>
        <taxon>Bacillota</taxon>
        <taxon>Bacilli</taxon>
        <taxon>Lactobacillales</taxon>
        <taxon>Lactobacillaceae</taxon>
        <taxon>Companilactobacillus</taxon>
    </lineage>
</organism>
<dbReference type="Gene3D" id="2.60.40.1180">
    <property type="entry name" value="Golgi alpha-mannosidase II"/>
    <property type="match status" value="1"/>
</dbReference>
<dbReference type="SMART" id="SM00642">
    <property type="entry name" value="Aamy"/>
    <property type="match status" value="1"/>
</dbReference>
<evidence type="ECO:0000313" key="5">
    <source>
        <dbReference type="EMBL" id="KRK90554.1"/>
    </source>
</evidence>
<dbReference type="InterPro" id="IPR056300">
    <property type="entry name" value="SusG-like_C"/>
</dbReference>
<dbReference type="SUPFAM" id="SSF51011">
    <property type="entry name" value="Glycosyl hydrolase domain"/>
    <property type="match status" value="1"/>
</dbReference>
<dbReference type="PANTHER" id="PTHR10357:SF179">
    <property type="entry name" value="NEUTRAL AND BASIC AMINO ACID TRANSPORT PROTEIN RBAT"/>
    <property type="match status" value="1"/>
</dbReference>
<evidence type="ECO:0000256" key="2">
    <source>
        <dbReference type="ARBA" id="ARBA00022801"/>
    </source>
</evidence>
<dbReference type="Pfam" id="PF23915">
    <property type="entry name" value="SusG_C"/>
    <property type="match status" value="1"/>
</dbReference>
<dbReference type="Pfam" id="PF00128">
    <property type="entry name" value="Alpha-amylase"/>
    <property type="match status" value="1"/>
</dbReference>
<feature type="domain" description="Glycosyl hydrolase family 13 catalytic" evidence="4">
    <location>
        <begin position="17"/>
        <end position="406"/>
    </location>
</feature>
<dbReference type="InterPro" id="IPR006047">
    <property type="entry name" value="GH13_cat_dom"/>
</dbReference>
<dbReference type="Proteomes" id="UP000051379">
    <property type="component" value="Unassembled WGS sequence"/>
</dbReference>
<dbReference type="Gene3D" id="3.90.400.10">
    <property type="entry name" value="Oligo-1,6-glucosidase, Domain 2"/>
    <property type="match status" value="1"/>
</dbReference>
<protein>
    <submittedName>
        <fullName evidence="5">Oligo-1,6-glucosidase</fullName>
    </submittedName>
</protein>